<keyword evidence="3" id="KW-1185">Reference proteome</keyword>
<reference evidence="3" key="1">
    <citation type="journal article" date="2019" name="Int. J. Syst. Evol. Microbiol.">
        <title>The Global Catalogue of Microorganisms (GCM) 10K type strain sequencing project: providing services to taxonomists for standard genome sequencing and annotation.</title>
        <authorList>
            <consortium name="The Broad Institute Genomics Platform"/>
            <consortium name="The Broad Institute Genome Sequencing Center for Infectious Disease"/>
            <person name="Wu L."/>
            <person name="Ma J."/>
        </authorList>
    </citation>
    <scope>NUCLEOTIDE SEQUENCE [LARGE SCALE GENOMIC DNA]</scope>
    <source>
        <strain evidence="3">ICMP 6774ER</strain>
    </source>
</reference>
<comment type="caution">
    <text evidence="2">The sequence shown here is derived from an EMBL/GenBank/DDBJ whole genome shotgun (WGS) entry which is preliminary data.</text>
</comment>
<sequence>MSMMSPLVRTAAAAAASLVLAGLVAAPAQATALPARTVSAAAGLSALPSCSGSQIEHVPIFVPGQSGKVKAGYLHYYYNARTRVACAFFNSTEVTWGKPKEVAVSISACSRSGSCIFADFWDGIVKGRSQTVSTTVRECVKAVASVRANNGRIYGVGTDIRCI</sequence>
<dbReference type="Proteomes" id="UP001597368">
    <property type="component" value="Unassembled WGS sequence"/>
</dbReference>
<gene>
    <name evidence="2" type="ORF">ACFSKW_45290</name>
</gene>
<feature type="signal peptide" evidence="1">
    <location>
        <begin position="1"/>
        <end position="30"/>
    </location>
</feature>
<evidence type="ECO:0000313" key="2">
    <source>
        <dbReference type="EMBL" id="MFD1938703.1"/>
    </source>
</evidence>
<feature type="chain" id="PRO_5045064610" description="Secreted protein" evidence="1">
    <location>
        <begin position="31"/>
        <end position="163"/>
    </location>
</feature>
<proteinExistence type="predicted"/>
<evidence type="ECO:0000256" key="1">
    <source>
        <dbReference type="SAM" id="SignalP"/>
    </source>
</evidence>
<protein>
    <recommendedName>
        <fullName evidence="4">Secreted protein</fullName>
    </recommendedName>
</protein>
<evidence type="ECO:0008006" key="4">
    <source>
        <dbReference type="Google" id="ProtNLM"/>
    </source>
</evidence>
<accession>A0ABW4T9I4</accession>
<organism evidence="2 3">
    <name type="scientific">Nonomuraea mangrovi</name>
    <dbReference type="NCBI Taxonomy" id="2316207"/>
    <lineage>
        <taxon>Bacteria</taxon>
        <taxon>Bacillati</taxon>
        <taxon>Actinomycetota</taxon>
        <taxon>Actinomycetes</taxon>
        <taxon>Streptosporangiales</taxon>
        <taxon>Streptosporangiaceae</taxon>
        <taxon>Nonomuraea</taxon>
    </lineage>
</organism>
<evidence type="ECO:0000313" key="3">
    <source>
        <dbReference type="Proteomes" id="UP001597368"/>
    </source>
</evidence>
<dbReference type="EMBL" id="JBHUFV010000070">
    <property type="protein sequence ID" value="MFD1938703.1"/>
    <property type="molecule type" value="Genomic_DNA"/>
</dbReference>
<dbReference type="RefSeq" id="WP_379580797.1">
    <property type="nucleotide sequence ID" value="NZ_JBHUFV010000070.1"/>
</dbReference>
<name>A0ABW4T9I4_9ACTN</name>
<keyword evidence="1" id="KW-0732">Signal</keyword>